<protein>
    <submittedName>
        <fullName evidence="3">UpxY family transcription antiterminator</fullName>
    </submittedName>
</protein>
<organism evidence="3 4">
    <name type="scientific">Butyricimonas hominis</name>
    <dbReference type="NCBI Taxonomy" id="2763032"/>
    <lineage>
        <taxon>Bacteria</taxon>
        <taxon>Pseudomonadati</taxon>
        <taxon>Bacteroidota</taxon>
        <taxon>Bacteroidia</taxon>
        <taxon>Bacteroidales</taxon>
        <taxon>Odoribacteraceae</taxon>
        <taxon>Butyricimonas</taxon>
    </lineage>
</organism>
<feature type="domain" description="NusG-like N-terminal" evidence="2">
    <location>
        <begin position="3"/>
        <end position="100"/>
    </location>
</feature>
<gene>
    <name evidence="3" type="ORF">H8S64_12380</name>
</gene>
<name>A0ABR7D1U6_9BACT</name>
<dbReference type="RefSeq" id="WP_099293630.1">
    <property type="nucleotide sequence ID" value="NZ_JACOOH010000005.1"/>
</dbReference>
<evidence type="ECO:0000259" key="2">
    <source>
        <dbReference type="SMART" id="SM00738"/>
    </source>
</evidence>
<keyword evidence="1" id="KW-0804">Transcription</keyword>
<dbReference type="Proteomes" id="UP000646484">
    <property type="component" value="Unassembled WGS sequence"/>
</dbReference>
<dbReference type="SUPFAM" id="SSF82679">
    <property type="entry name" value="N-utilization substance G protein NusG, N-terminal domain"/>
    <property type="match status" value="1"/>
</dbReference>
<evidence type="ECO:0000256" key="1">
    <source>
        <dbReference type="ARBA" id="ARBA00023163"/>
    </source>
</evidence>
<accession>A0ABR7D1U6</accession>
<dbReference type="Gene3D" id="3.30.70.940">
    <property type="entry name" value="NusG, N-terminal domain"/>
    <property type="match status" value="1"/>
</dbReference>
<dbReference type="InterPro" id="IPR006645">
    <property type="entry name" value="NGN-like_dom"/>
</dbReference>
<dbReference type="Pfam" id="PF02357">
    <property type="entry name" value="NusG"/>
    <property type="match status" value="1"/>
</dbReference>
<dbReference type="EMBL" id="JACOOH010000005">
    <property type="protein sequence ID" value="MBC5621896.1"/>
    <property type="molecule type" value="Genomic_DNA"/>
</dbReference>
<comment type="caution">
    <text evidence="3">The sequence shown here is derived from an EMBL/GenBank/DDBJ whole genome shotgun (WGS) entry which is preliminary data.</text>
</comment>
<reference evidence="3 4" key="1">
    <citation type="submission" date="2020-08" db="EMBL/GenBank/DDBJ databases">
        <title>Genome public.</title>
        <authorList>
            <person name="Liu C."/>
            <person name="Sun Q."/>
        </authorList>
    </citation>
    <scope>NUCLEOTIDE SEQUENCE [LARGE SCALE GENOMIC DNA]</scope>
    <source>
        <strain evidence="3 4">NSJ-56</strain>
    </source>
</reference>
<dbReference type="SMART" id="SM00738">
    <property type="entry name" value="NGN"/>
    <property type="match status" value="1"/>
</dbReference>
<dbReference type="NCBIfam" id="NF033644">
    <property type="entry name" value="antiterm_UpxY"/>
    <property type="match status" value="1"/>
</dbReference>
<evidence type="ECO:0000313" key="4">
    <source>
        <dbReference type="Proteomes" id="UP000646484"/>
    </source>
</evidence>
<dbReference type="InterPro" id="IPR036735">
    <property type="entry name" value="NGN_dom_sf"/>
</dbReference>
<keyword evidence="4" id="KW-1185">Reference proteome</keyword>
<sequence>MEQTNWYAIYTASRAEKRVKKRLDEAGIVYYIPSRVVEWNSDNQVKRVEVPLFSNCVFVRLTRSEFSKIQDITGIISFLREGETPVVYSEQQITSLRLLNDHAEEIDVVEGDIPVTSPVRVIQGKLLGLEGELLDEPGVCRVLVRLPRVGNVIAAVSQDSVVRL</sequence>
<evidence type="ECO:0000313" key="3">
    <source>
        <dbReference type="EMBL" id="MBC5621896.1"/>
    </source>
</evidence>
<proteinExistence type="predicted"/>
<dbReference type="CDD" id="cd09895">
    <property type="entry name" value="NGN_SP_UpxY"/>
    <property type="match status" value="1"/>
</dbReference>